<proteinExistence type="inferred from homology"/>
<dbReference type="STRING" id="448386.A0A2V3IXZ4"/>
<keyword evidence="6" id="KW-0804">Transcription</keyword>
<evidence type="ECO:0000256" key="4">
    <source>
        <dbReference type="ARBA" id="ARBA00022833"/>
    </source>
</evidence>
<dbReference type="Pfam" id="PF09733">
    <property type="entry name" value="VEFS-Box"/>
    <property type="match status" value="1"/>
</dbReference>
<dbReference type="InterPro" id="IPR019135">
    <property type="entry name" value="Polycomb_protein_VEFS-Box"/>
</dbReference>
<dbReference type="OrthoDB" id="10494797at2759"/>
<dbReference type="GO" id="GO:0031490">
    <property type="term" value="F:chromatin DNA binding"/>
    <property type="evidence" value="ECO:0007669"/>
    <property type="project" value="TreeGrafter"/>
</dbReference>
<keyword evidence="3" id="KW-0863">Zinc-finger</keyword>
<dbReference type="CDD" id="cd21553">
    <property type="entry name" value="VEFS-box_EMF2-like"/>
    <property type="match status" value="1"/>
</dbReference>
<keyword evidence="4" id="KW-0862">Zinc</keyword>
<evidence type="ECO:0000256" key="2">
    <source>
        <dbReference type="ARBA" id="ARBA00022723"/>
    </source>
</evidence>
<dbReference type="PANTHER" id="PTHR22597">
    <property type="entry name" value="POLYCOMB GROUP PROTEIN"/>
    <property type="match status" value="1"/>
</dbReference>
<evidence type="ECO:0000313" key="10">
    <source>
        <dbReference type="Proteomes" id="UP000247409"/>
    </source>
</evidence>
<dbReference type="PANTHER" id="PTHR22597:SF0">
    <property type="entry name" value="POLYCOMB PROTEIN SUZ12"/>
    <property type="match status" value="1"/>
</dbReference>
<keyword evidence="5" id="KW-0805">Transcription regulation</keyword>
<gene>
    <name evidence="9" type="ORF">BWQ96_03317</name>
</gene>
<sequence>MAPAPKKLISSDPSCRETHPSEAFHASRRLYSALARKHRHEPIFLPRTLRRTFKHPQRDTPYHCFRDEVPDVTYKSSETGVHWNEVVRELRCLWCRDLFYRFSGADELVHHLRTFHSKFHYEVLVSLPNTGQASLILSMALSRGGKTDSLSAHETLSDYDKEYEYVDVSAFLNAVRRRTRTKTAPPHRSFLLCDSPRPSRAASRAASRATRDSINLDVKKKAIDKTADADYRPTRVTKRLSEGKKRRKAGNPAFRSISAAVQNDRLYHSVLQQPLNLQRYDEGADSDAESDDQDELKWRSEIVEDEIEEFTDTIAVEKLFMCLWNQFAKMENPIRADRDVAPACLRFVQLYRKTLKRYSLQVTFLRHLKEFTRMGVLDADSVFEIMQVLRNQDMSGASDGRDEPRFLYAERLRLDGSDGKRVRYQ</sequence>
<keyword evidence="2" id="KW-0479">Metal-binding</keyword>
<name>A0A2V3IXZ4_9FLOR</name>
<comment type="caution">
    <text evidence="9">The sequence shown here is derived from an EMBL/GenBank/DDBJ whole genome shotgun (WGS) entry which is preliminary data.</text>
</comment>
<feature type="region of interest" description="Disordered" evidence="7">
    <location>
        <begin position="185"/>
        <end position="210"/>
    </location>
</feature>
<comment type="similarity">
    <text evidence="1">Belongs to the VEFS (VRN2-EMF2-FIS2-SU(Z)12) family.</text>
</comment>
<evidence type="ECO:0000256" key="5">
    <source>
        <dbReference type="ARBA" id="ARBA00023015"/>
    </source>
</evidence>
<evidence type="ECO:0000313" key="9">
    <source>
        <dbReference type="EMBL" id="PXF46979.1"/>
    </source>
</evidence>
<evidence type="ECO:0000256" key="1">
    <source>
        <dbReference type="ARBA" id="ARBA00007416"/>
    </source>
</evidence>
<dbReference type="Proteomes" id="UP000247409">
    <property type="component" value="Unassembled WGS sequence"/>
</dbReference>
<feature type="compositionally biased region" description="Low complexity" evidence="7">
    <location>
        <begin position="194"/>
        <end position="208"/>
    </location>
</feature>
<protein>
    <submittedName>
        <fullName evidence="9">Polycomb protein suz12-B</fullName>
    </submittedName>
</protein>
<dbReference type="GO" id="GO:0008270">
    <property type="term" value="F:zinc ion binding"/>
    <property type="evidence" value="ECO:0007669"/>
    <property type="project" value="UniProtKB-KW"/>
</dbReference>
<evidence type="ECO:0000256" key="3">
    <source>
        <dbReference type="ARBA" id="ARBA00022771"/>
    </source>
</evidence>
<evidence type="ECO:0000259" key="8">
    <source>
        <dbReference type="Pfam" id="PF09733"/>
    </source>
</evidence>
<reference evidence="9 10" key="1">
    <citation type="journal article" date="2018" name="Mol. Biol. Evol.">
        <title>Analysis of the draft genome of the red seaweed Gracilariopsis chorda provides insights into genome size evolution in Rhodophyta.</title>
        <authorList>
            <person name="Lee J."/>
            <person name="Yang E.C."/>
            <person name="Graf L."/>
            <person name="Yang J.H."/>
            <person name="Qiu H."/>
            <person name="Zel Zion U."/>
            <person name="Chan C.X."/>
            <person name="Stephens T.G."/>
            <person name="Weber A.P.M."/>
            <person name="Boo G.H."/>
            <person name="Boo S.M."/>
            <person name="Kim K.M."/>
            <person name="Shin Y."/>
            <person name="Jung M."/>
            <person name="Lee S.J."/>
            <person name="Yim H.S."/>
            <person name="Lee J.H."/>
            <person name="Bhattacharya D."/>
            <person name="Yoon H.S."/>
        </authorList>
    </citation>
    <scope>NUCLEOTIDE SEQUENCE [LARGE SCALE GENOMIC DNA]</scope>
    <source>
        <strain evidence="9 10">SKKU-2015</strain>
        <tissue evidence="9">Whole body</tissue>
    </source>
</reference>
<dbReference type="GO" id="GO:0005634">
    <property type="term" value="C:nucleus"/>
    <property type="evidence" value="ECO:0007669"/>
    <property type="project" value="UniProtKB-ARBA"/>
</dbReference>
<evidence type="ECO:0000256" key="6">
    <source>
        <dbReference type="ARBA" id="ARBA00023163"/>
    </source>
</evidence>
<evidence type="ECO:0000256" key="7">
    <source>
        <dbReference type="SAM" id="MobiDB-lite"/>
    </source>
</evidence>
<organism evidence="9 10">
    <name type="scientific">Gracilariopsis chorda</name>
    <dbReference type="NCBI Taxonomy" id="448386"/>
    <lineage>
        <taxon>Eukaryota</taxon>
        <taxon>Rhodophyta</taxon>
        <taxon>Florideophyceae</taxon>
        <taxon>Rhodymeniophycidae</taxon>
        <taxon>Gracilariales</taxon>
        <taxon>Gracilariaceae</taxon>
        <taxon>Gracilariopsis</taxon>
    </lineage>
</organism>
<dbReference type="AlphaFoldDB" id="A0A2V3IXZ4"/>
<feature type="domain" description="Polycomb protein VEFS-Box" evidence="8">
    <location>
        <begin position="260"/>
        <end position="380"/>
    </location>
</feature>
<accession>A0A2V3IXZ4</accession>
<dbReference type="EMBL" id="NBIV01000031">
    <property type="protein sequence ID" value="PXF46979.1"/>
    <property type="molecule type" value="Genomic_DNA"/>
</dbReference>
<keyword evidence="10" id="KW-1185">Reference proteome</keyword>